<evidence type="ECO:0000256" key="19">
    <source>
        <dbReference type="ARBA" id="ARBA00023027"/>
    </source>
</evidence>
<evidence type="ECO:0000259" key="29">
    <source>
        <dbReference type="PROSITE" id="PS51671"/>
    </source>
</evidence>
<dbReference type="Gene3D" id="3.40.1160.10">
    <property type="entry name" value="Acetylglutamate kinase-like"/>
    <property type="match status" value="1"/>
</dbReference>
<keyword evidence="13" id="KW-0479">Metal-binding</keyword>
<dbReference type="InterPro" id="IPR002912">
    <property type="entry name" value="ACT_dom"/>
</dbReference>
<dbReference type="PROSITE" id="PS00324">
    <property type="entry name" value="ASPARTOKINASE"/>
    <property type="match status" value="1"/>
</dbReference>
<keyword evidence="11 28" id="KW-0808">Transferase</keyword>
<dbReference type="Gene3D" id="3.30.360.10">
    <property type="entry name" value="Dihydrodipicolinate Reductase, domain 2"/>
    <property type="match status" value="1"/>
</dbReference>
<evidence type="ECO:0000256" key="11">
    <source>
        <dbReference type="ARBA" id="ARBA00022679"/>
    </source>
</evidence>
<evidence type="ECO:0000256" key="15">
    <source>
        <dbReference type="ARBA" id="ARBA00022777"/>
    </source>
</evidence>
<evidence type="ECO:0000256" key="17">
    <source>
        <dbReference type="ARBA" id="ARBA00022857"/>
    </source>
</evidence>
<evidence type="ECO:0000256" key="18">
    <source>
        <dbReference type="ARBA" id="ARBA00023002"/>
    </source>
</evidence>
<dbReference type="EC" id="2.7.2.4" evidence="28"/>
<evidence type="ECO:0000256" key="28">
    <source>
        <dbReference type="PIRNR" id="PIRNR000727"/>
    </source>
</evidence>
<evidence type="ECO:0000256" key="4">
    <source>
        <dbReference type="ARBA" id="ARBA00005056"/>
    </source>
</evidence>
<evidence type="ECO:0000256" key="5">
    <source>
        <dbReference type="ARBA" id="ARBA00005062"/>
    </source>
</evidence>
<evidence type="ECO:0000256" key="27">
    <source>
        <dbReference type="ARBA" id="ARBA00049031"/>
    </source>
</evidence>
<comment type="subunit">
    <text evidence="9 28">Homotetramer.</text>
</comment>
<dbReference type="InterPro" id="IPR001342">
    <property type="entry name" value="HDH_cat"/>
</dbReference>
<evidence type="ECO:0000256" key="22">
    <source>
        <dbReference type="ARBA" id="ARBA00023167"/>
    </source>
</evidence>
<gene>
    <name evidence="30" type="primary">thrA</name>
    <name evidence="30" type="ORF">STH12_00433</name>
</gene>
<evidence type="ECO:0000256" key="12">
    <source>
        <dbReference type="ARBA" id="ARBA00022697"/>
    </source>
</evidence>
<comment type="catalytic activity">
    <reaction evidence="25">
        <text>L-aspartate + ATP = 4-phospho-L-aspartate + ADP</text>
        <dbReference type="Rhea" id="RHEA:23776"/>
        <dbReference type="ChEBI" id="CHEBI:29991"/>
        <dbReference type="ChEBI" id="CHEBI:30616"/>
        <dbReference type="ChEBI" id="CHEBI:57535"/>
        <dbReference type="ChEBI" id="CHEBI:456216"/>
        <dbReference type="EC" id="2.7.2.4"/>
    </reaction>
    <physiologicalReaction direction="left-to-right" evidence="25">
        <dbReference type="Rhea" id="RHEA:23777"/>
    </physiologicalReaction>
</comment>
<keyword evidence="12" id="KW-0791">Threonine biosynthesis</keyword>
<keyword evidence="31" id="KW-1185">Reference proteome</keyword>
<keyword evidence="22" id="KW-0486">Methionine biosynthesis</keyword>
<dbReference type="CDD" id="cd04921">
    <property type="entry name" value="ACT_AKi-HSDH-ThrA-like_1"/>
    <property type="match status" value="1"/>
</dbReference>
<dbReference type="InterPro" id="IPR018042">
    <property type="entry name" value="Aspartate_kinase_CS"/>
</dbReference>
<dbReference type="SUPFAM" id="SSF55347">
    <property type="entry name" value="Glyceraldehyde-3-phosphate dehydrogenase-like, C-terminal domain"/>
    <property type="match status" value="1"/>
</dbReference>
<comment type="cofactor">
    <cofactor evidence="1">
        <name>a metal cation</name>
        <dbReference type="ChEBI" id="CHEBI:25213"/>
    </cofactor>
</comment>
<evidence type="ECO:0000256" key="21">
    <source>
        <dbReference type="ARBA" id="ARBA00023154"/>
    </source>
</evidence>
<dbReference type="InterPro" id="IPR001341">
    <property type="entry name" value="Asp_kinase"/>
</dbReference>
<protein>
    <recommendedName>
        <fullName evidence="28">Bifunctional aspartokinase/homoserine dehydrogenase</fullName>
    </recommendedName>
    <domain>
        <recommendedName>
            <fullName evidence="28">Aspartokinase</fullName>
            <ecNumber evidence="28">2.7.2.4</ecNumber>
        </recommendedName>
    </domain>
    <domain>
        <recommendedName>
            <fullName evidence="28">Homoserine dehydrogenase</fullName>
            <ecNumber evidence="28">1.1.1.3</ecNumber>
        </recommendedName>
    </domain>
</protein>
<comment type="pathway">
    <text evidence="3 28">Amino-acid biosynthesis; L-methionine biosynthesis via de novo pathway; L-homoserine from L-aspartate: step 1/3.</text>
</comment>
<reference evidence="31" key="1">
    <citation type="submission" date="2017-03" db="EMBL/GenBank/DDBJ databases">
        <title>Full genome sequence of a non-lethal Shewanella isolate that potentiates virulence of Vibio parahaemolyticus causing acute hepatopancreatic necrosis disease (AHPND) in shrimp.</title>
        <authorList>
            <person name="Prachumwat A."/>
            <person name="Sritunyalucksana K."/>
        </authorList>
    </citation>
    <scope>NUCLEOTIDE SEQUENCE [LARGE SCALE GENOMIC DNA]</scope>
    <source>
        <strain evidence="31">TH2012</strain>
    </source>
</reference>
<keyword evidence="19" id="KW-0520">NAD</keyword>
<dbReference type="InterPro" id="IPR036393">
    <property type="entry name" value="AceGlu_kinase-like_sf"/>
</dbReference>
<evidence type="ECO:0000256" key="9">
    <source>
        <dbReference type="ARBA" id="ARBA00011881"/>
    </source>
</evidence>
<evidence type="ECO:0000256" key="24">
    <source>
        <dbReference type="ARBA" id="ARBA00044938"/>
    </source>
</evidence>
<evidence type="ECO:0000256" key="26">
    <source>
        <dbReference type="ARBA" id="ARBA00048841"/>
    </source>
</evidence>
<dbReference type="SUPFAM" id="SSF55021">
    <property type="entry name" value="ACT-like"/>
    <property type="match status" value="2"/>
</dbReference>
<dbReference type="InterPro" id="IPR001048">
    <property type="entry name" value="Asp/Glu/Uridylate_kinase"/>
</dbReference>
<evidence type="ECO:0000256" key="2">
    <source>
        <dbReference type="ARBA" id="ARBA00004766"/>
    </source>
</evidence>
<dbReference type="InterPro" id="IPR054352">
    <property type="entry name" value="ACT_Aspartokinase"/>
</dbReference>
<keyword evidence="17 28" id="KW-0521">NADP</keyword>
<evidence type="ECO:0000256" key="13">
    <source>
        <dbReference type="ARBA" id="ARBA00022723"/>
    </source>
</evidence>
<comment type="catalytic activity">
    <reaction evidence="27">
        <text>L-homoserine + NAD(+) = L-aspartate 4-semialdehyde + NADH + H(+)</text>
        <dbReference type="Rhea" id="RHEA:15757"/>
        <dbReference type="ChEBI" id="CHEBI:15378"/>
        <dbReference type="ChEBI" id="CHEBI:57476"/>
        <dbReference type="ChEBI" id="CHEBI:57540"/>
        <dbReference type="ChEBI" id="CHEBI:57945"/>
        <dbReference type="ChEBI" id="CHEBI:537519"/>
        <dbReference type="EC" id="1.1.1.3"/>
    </reaction>
    <physiologicalReaction direction="right-to-left" evidence="27">
        <dbReference type="Rhea" id="RHEA:15759"/>
    </physiologicalReaction>
</comment>
<evidence type="ECO:0000256" key="3">
    <source>
        <dbReference type="ARBA" id="ARBA00004986"/>
    </source>
</evidence>
<dbReference type="Gene3D" id="3.30.2130.10">
    <property type="entry name" value="VC0802-like"/>
    <property type="match status" value="1"/>
</dbReference>
<evidence type="ECO:0000256" key="7">
    <source>
        <dbReference type="ARBA" id="ARBA00007952"/>
    </source>
</evidence>
<dbReference type="Pfam" id="PF03447">
    <property type="entry name" value="NAD_binding_3"/>
    <property type="match status" value="1"/>
</dbReference>
<dbReference type="SUPFAM" id="SSF51735">
    <property type="entry name" value="NAD(P)-binding Rossmann-fold domains"/>
    <property type="match status" value="1"/>
</dbReference>
<dbReference type="CDD" id="cd04922">
    <property type="entry name" value="ACT_AKi-HSDH-ThrA_2"/>
    <property type="match status" value="1"/>
</dbReference>
<comment type="pathway">
    <text evidence="6 28">Amino-acid biosynthesis; L-threonine biosynthesis; L-threonine from L-aspartate: step 1/5.</text>
</comment>
<evidence type="ECO:0000256" key="1">
    <source>
        <dbReference type="ARBA" id="ARBA00001920"/>
    </source>
</evidence>
<sequence length="834" mass="89164">MFLGQARQIGVAKMKVMKFGGTSLANWQRFEMAANIVADAAKASQVAAVLSAPATVTNGLLEMVDVAVAGGDFEAVLGRVKGVFESLFADACRHRPKVCSKALADALASQVSVWQTRLQGVSLLGECPDGVRAEIVVSGERLSTELMVALMNADGPGADKLDPRALFLAHGTPLESVVDIAVSKPRFKALALQSKRVWVMPGFTAADEQGRTVTLGRNGSDYSAAVLAACLDAQSCEIWTDVDGVYNTDPRVVADAKLLSQLSYQEAMELSYFGAKVLHPKTIAPIAQFHIPCYIKNSFNPSAPGTLVSNAADETGLQVKAISSLDNQTMFDVSGPGMKGMVGMASRTLGAIARAGVSVSLITQSSCEYSISFCVSGNDAAKVKSALQLEFELELKSELLEPLEARDGLAIVSLIGDGMRTHKGVAAKFFSALAQSGVNIVAIAQGSSERSISAVVEQRKVQNAIGACHQRFFDVQQYLDVFLVGAGNVGAGLLAQVKNQAEALKELHISIRVCGIANSRKMLLDARGIDLGNWQGLLADSETDCDLGAMLSWAKEKQLLNPVLVDCTSSSAVADRYLEVMEAGMHVVTPNKKANTRDLDYYRALREAALRNRRQFLYETNVGAGLPVIDNLKKLLCAGDKLHRFNGILSGSLSFIFGKLDEGMSLSEATGIARDKCFTEPDPRDDLSGMDVARKVLILAREVGMELELEDVVVDSVLPATFDASGDVNTFMANLPKADAEIAAMVENARSEGKVLRYVGQIDESGCRVSIQAVGPEDPLFSVKGGENALAFYSRYYQPIPFVLRGYGAGTDVTAAGAFADLLRTLNWTREVSL</sequence>
<evidence type="ECO:0000256" key="14">
    <source>
        <dbReference type="ARBA" id="ARBA00022741"/>
    </source>
</evidence>
<dbReference type="EC" id="1.1.1.3" evidence="28"/>
<evidence type="ECO:0000256" key="25">
    <source>
        <dbReference type="ARBA" id="ARBA00048561"/>
    </source>
</evidence>
<keyword evidence="14 28" id="KW-0547">Nucleotide-binding</keyword>
<comment type="pathway">
    <text evidence="5 28">Amino-acid biosynthesis; L-methionine biosynthesis via de novo pathway; L-homoserine from L-aspartate: step 3/3.</text>
</comment>
<accession>A0ABM7CZG2</accession>
<dbReference type="Gene3D" id="3.40.50.720">
    <property type="entry name" value="NAD(P)-binding Rossmann-like Domain"/>
    <property type="match status" value="1"/>
</dbReference>
<dbReference type="InterPro" id="IPR005106">
    <property type="entry name" value="Asp/hSer_DH_NAD-bd"/>
</dbReference>
<dbReference type="Pfam" id="PF00742">
    <property type="entry name" value="Homoserine_dh"/>
    <property type="match status" value="1"/>
</dbReference>
<dbReference type="NCBIfam" id="NF006959">
    <property type="entry name" value="PRK09436.1"/>
    <property type="match status" value="1"/>
</dbReference>
<dbReference type="Pfam" id="PF22468">
    <property type="entry name" value="ACT_9"/>
    <property type="match status" value="2"/>
</dbReference>
<comment type="pathway">
    <text evidence="2 28">Amino-acid biosynthesis; L-lysine biosynthesis via DAP pathway; (S)-tetrahydrodipicolinate from L-aspartate: step 1/4.</text>
</comment>
<dbReference type="InterPro" id="IPR042199">
    <property type="entry name" value="AsparK_Bifunc_asparK/hSer_DH"/>
</dbReference>
<comment type="similarity">
    <text evidence="7 28">In the C-terminal section; belongs to the homoserine dehydrogenase family.</text>
</comment>
<dbReference type="EMBL" id="CP020373">
    <property type="protein sequence ID" value="AZQ09584.1"/>
    <property type="molecule type" value="Genomic_DNA"/>
</dbReference>
<dbReference type="PANTHER" id="PTHR43070">
    <property type="match status" value="1"/>
</dbReference>
<evidence type="ECO:0000256" key="8">
    <source>
        <dbReference type="ARBA" id="ARBA00010046"/>
    </source>
</evidence>
<dbReference type="InterPro" id="IPR011147">
    <property type="entry name" value="Bifunc_Aspkin/hSer_DH"/>
</dbReference>
<dbReference type="PROSITE" id="PS51671">
    <property type="entry name" value="ACT"/>
    <property type="match status" value="1"/>
</dbReference>
<dbReference type="PIRSF" id="PIRSF000727">
    <property type="entry name" value="ThrA"/>
    <property type="match status" value="1"/>
</dbReference>
<dbReference type="PANTHER" id="PTHR43070:SF3">
    <property type="entry name" value="HOMOSERINE DEHYDROGENASE"/>
    <property type="match status" value="1"/>
</dbReference>
<dbReference type="InterPro" id="IPR036291">
    <property type="entry name" value="NAD(P)-bd_dom_sf"/>
</dbReference>
<dbReference type="InterPro" id="IPR041743">
    <property type="entry name" value="AK-HSDH_N"/>
</dbReference>
<keyword evidence="10 28" id="KW-0028">Amino-acid biosynthesis</keyword>
<feature type="domain" description="ACT" evidence="29">
    <location>
        <begin position="414"/>
        <end position="486"/>
    </location>
</feature>
<name>A0ABM7CZG2_9GAMM</name>
<comment type="catalytic activity">
    <reaction evidence="26">
        <text>L-homoserine + NADP(+) = L-aspartate 4-semialdehyde + NADPH + H(+)</text>
        <dbReference type="Rhea" id="RHEA:15761"/>
        <dbReference type="ChEBI" id="CHEBI:15378"/>
        <dbReference type="ChEBI" id="CHEBI:57476"/>
        <dbReference type="ChEBI" id="CHEBI:57783"/>
        <dbReference type="ChEBI" id="CHEBI:58349"/>
        <dbReference type="ChEBI" id="CHEBI:537519"/>
        <dbReference type="EC" id="1.1.1.3"/>
    </reaction>
    <physiologicalReaction direction="right-to-left" evidence="26">
        <dbReference type="Rhea" id="RHEA:15763"/>
    </physiologicalReaction>
</comment>
<keyword evidence="23" id="KW-0511">Multifunctional enzyme</keyword>
<proteinExistence type="inferred from homology"/>
<organism evidence="30 31">
    <name type="scientific">Shewanella khirikhana</name>
    <dbReference type="NCBI Taxonomy" id="1965282"/>
    <lineage>
        <taxon>Bacteria</taxon>
        <taxon>Pseudomonadati</taxon>
        <taxon>Pseudomonadota</taxon>
        <taxon>Gammaproteobacteria</taxon>
        <taxon>Alteromonadales</taxon>
        <taxon>Shewanellaceae</taxon>
        <taxon>Shewanella</taxon>
    </lineage>
</organism>
<comment type="function">
    <text evidence="24">Bifunctional aspartate kinase and homoserine dehydrogenase that catalyzes the first and the third steps toward the synthesis of lysine, methionine and threonine from aspartate.</text>
</comment>
<dbReference type="Proteomes" id="UP000278437">
    <property type="component" value="Chromosome"/>
</dbReference>
<dbReference type="NCBIfam" id="TIGR00657">
    <property type="entry name" value="asp_kinases"/>
    <property type="match status" value="1"/>
</dbReference>
<dbReference type="CDD" id="cd04257">
    <property type="entry name" value="AAK_AK-HSDH"/>
    <property type="match status" value="1"/>
</dbReference>
<evidence type="ECO:0000256" key="16">
    <source>
        <dbReference type="ARBA" id="ARBA00022840"/>
    </source>
</evidence>
<evidence type="ECO:0000313" key="31">
    <source>
        <dbReference type="Proteomes" id="UP000278437"/>
    </source>
</evidence>
<evidence type="ECO:0000256" key="6">
    <source>
        <dbReference type="ARBA" id="ARBA00005139"/>
    </source>
</evidence>
<keyword evidence="15 28" id="KW-0418">Kinase</keyword>
<dbReference type="SUPFAM" id="SSF53633">
    <property type="entry name" value="Carbamate kinase-like"/>
    <property type="match status" value="1"/>
</dbReference>
<dbReference type="InterPro" id="IPR049638">
    <property type="entry name" value="AK-HD"/>
</dbReference>
<dbReference type="Pfam" id="PF00696">
    <property type="entry name" value="AA_kinase"/>
    <property type="match status" value="1"/>
</dbReference>
<keyword evidence="21" id="KW-0457">Lysine biosynthesis</keyword>
<keyword evidence="18 28" id="KW-0560">Oxidoreductase</keyword>
<dbReference type="Gene3D" id="1.20.120.1320">
    <property type="entry name" value="Aspartokinase, catalytic domain"/>
    <property type="match status" value="1"/>
</dbReference>
<evidence type="ECO:0000256" key="23">
    <source>
        <dbReference type="ARBA" id="ARBA00023268"/>
    </source>
</evidence>
<keyword evidence="20" id="KW-0915">Sodium</keyword>
<keyword evidence="16 28" id="KW-0067">ATP-binding</keyword>
<comment type="similarity">
    <text evidence="8 28">In the N-terminal section; belongs to the aspartokinase family.</text>
</comment>
<evidence type="ECO:0000313" key="30">
    <source>
        <dbReference type="EMBL" id="AZQ09584.1"/>
    </source>
</evidence>
<evidence type="ECO:0000256" key="20">
    <source>
        <dbReference type="ARBA" id="ARBA00023053"/>
    </source>
</evidence>
<dbReference type="InterPro" id="IPR045865">
    <property type="entry name" value="ACT-like_dom_sf"/>
</dbReference>
<comment type="pathway">
    <text evidence="4 28">Amino-acid biosynthesis; L-threonine biosynthesis; L-threonine from L-aspartate: step 3/5.</text>
</comment>
<evidence type="ECO:0000256" key="10">
    <source>
        <dbReference type="ARBA" id="ARBA00022605"/>
    </source>
</evidence>